<keyword evidence="3" id="KW-1185">Reference proteome</keyword>
<evidence type="ECO:0000313" key="2">
    <source>
        <dbReference type="EMBL" id="MCV2883235.1"/>
    </source>
</evidence>
<comment type="caution">
    <text evidence="2">The sequence shown here is derived from an EMBL/GenBank/DDBJ whole genome shotgun (WGS) entry which is preliminary data.</text>
</comment>
<dbReference type="InterPro" id="IPR009875">
    <property type="entry name" value="PilZ_domain"/>
</dbReference>
<dbReference type="Gene3D" id="2.40.10.220">
    <property type="entry name" value="predicted glycosyltransferase like domains"/>
    <property type="match status" value="1"/>
</dbReference>
<feature type="domain" description="PilZ" evidence="1">
    <location>
        <begin position="150"/>
        <end position="242"/>
    </location>
</feature>
<feature type="domain" description="PilZ" evidence="1">
    <location>
        <begin position="494"/>
        <end position="551"/>
    </location>
</feature>
<dbReference type="RefSeq" id="WP_263710436.1">
    <property type="nucleotide sequence ID" value="NZ_JAOWKX010000001.1"/>
</dbReference>
<dbReference type="Proteomes" id="UP001652504">
    <property type="component" value="Unassembled WGS sequence"/>
</dbReference>
<protein>
    <submittedName>
        <fullName evidence="2">PilZ domain-containing protein</fullName>
    </submittedName>
</protein>
<dbReference type="Pfam" id="PF07238">
    <property type="entry name" value="PilZ"/>
    <property type="match status" value="2"/>
</dbReference>
<gene>
    <name evidence="2" type="ORF">OE749_00820</name>
</gene>
<evidence type="ECO:0000313" key="3">
    <source>
        <dbReference type="Proteomes" id="UP001652504"/>
    </source>
</evidence>
<accession>A0ABT3A3N3</accession>
<reference evidence="2 3" key="1">
    <citation type="submission" date="2022-10" db="EMBL/GenBank/DDBJ databases">
        <title>Aestuariibacter sp. AA17 isolated from Montipora capitata coral fragment.</title>
        <authorList>
            <person name="Emsley S.A."/>
            <person name="Pfannmuller K.M."/>
            <person name="Loughran R.M."/>
            <person name="Shlafstein M."/>
            <person name="Papke E."/>
            <person name="Saw J.H."/>
            <person name="Ushijima B."/>
            <person name="Videau P."/>
        </authorList>
    </citation>
    <scope>NUCLEOTIDE SEQUENCE [LARGE SCALE GENOMIC DNA]</scope>
    <source>
        <strain evidence="2 3">AA17</strain>
    </source>
</reference>
<organism evidence="2 3">
    <name type="scientific">Fluctibacter corallii</name>
    <dbReference type="NCBI Taxonomy" id="2984329"/>
    <lineage>
        <taxon>Bacteria</taxon>
        <taxon>Pseudomonadati</taxon>
        <taxon>Pseudomonadota</taxon>
        <taxon>Gammaproteobacteria</taxon>
        <taxon>Alteromonadales</taxon>
        <taxon>Alteromonadaceae</taxon>
        <taxon>Fluctibacter</taxon>
    </lineage>
</organism>
<name>A0ABT3A3N3_9ALTE</name>
<sequence length="835" mass="97074">MSQDLEEYQHIIEQLKPMISEPEFNQALNQQAAGLSKSKRFLIKMELKRLARPCIRVIDLRGQVEGEIREFEYAGIRHFLDDAAIEIFERQVRSFGDYTIGVYESVVNVNSPSRTLYNKLPSAIPDSIVENIKDSTPYNAPNIAFGDFAQRHEERMNYAVSIEVFTELNKGIPANTVDVSVSGLKIKVNQKEQFKLGDKLLIQFRGLEGEYSFDRRQSVPYIVMSIEHKNKEQRLSLRRVSDIPVPEFDHFISRFIHGNKRRYKVNMDNTLEAIQYKMYEQYFMPNFSGLPVFIECIDDEYSPRFAMANDCNRDILQYWSDEQQEMRLGYAFSHARIQRILNRPRTQWSTFLYVFNHLKDDKVYFYSATKEELLANPIMMTLFLGYGARKASWRIFNIQFSEMSMEQAHIPLSIPDSVSPAVKRQNTPPPPRLLAKLKHLTHFAVITDITDEHSHSGYELLPIRKEQIGALKVFGHPKNRPPKEISAFRFKYFNQRKETRYQLRTKIEIFVDDILLDGVSEDVSVKGLRIELQSFYHLPENSEVKVSFPQLQKVTSKYALKDLVYVVKGISPERNILHLQAVNDLVNNTAQRFFDELIRKNKSRLVAYKEEEDIPGIGTALRNVYTQNLVHCAFFIRKDGINFIPDALAMQQKSPRLQSLLNFDAEPGYSNLSFLYHVGLDSQDFISTTLKRIKPHQRPVARDLFIAFNPSKSVREGAIKCRFAEQFNSHKERRAFINSALKNGQFIGIRVYLTRTGRPDTEFLQSEINYIGVYAVHKAKVIEEQLWNIVGMGELIDISDDIMQRFQFSEEEIKHNAEPIQHEIKTTKIEQLLRA</sequence>
<evidence type="ECO:0000259" key="1">
    <source>
        <dbReference type="Pfam" id="PF07238"/>
    </source>
</evidence>
<proteinExistence type="predicted"/>
<dbReference type="EMBL" id="JAOWKX010000001">
    <property type="protein sequence ID" value="MCV2883235.1"/>
    <property type="molecule type" value="Genomic_DNA"/>
</dbReference>
<dbReference type="SUPFAM" id="SSF141371">
    <property type="entry name" value="PilZ domain-like"/>
    <property type="match status" value="1"/>
</dbReference>